<dbReference type="InterPro" id="IPR013783">
    <property type="entry name" value="Ig-like_fold"/>
</dbReference>
<reference evidence="3 4" key="1">
    <citation type="submission" date="2018-06" db="EMBL/GenBank/DDBJ databases">
        <title>Spirosoma sp. HMF3257 Genome sequencing and assembly.</title>
        <authorList>
            <person name="Kang H."/>
            <person name="Cha I."/>
            <person name="Kim H."/>
            <person name="Kang J."/>
            <person name="Joh K."/>
        </authorList>
    </citation>
    <scope>NUCLEOTIDE SEQUENCE [LARGE SCALE GENOMIC DNA]</scope>
    <source>
        <strain evidence="3 4">HMF3257</strain>
    </source>
</reference>
<evidence type="ECO:0000259" key="2">
    <source>
        <dbReference type="Pfam" id="PF01345"/>
    </source>
</evidence>
<protein>
    <recommendedName>
        <fullName evidence="2">DUF11 domain-containing protein</fullName>
    </recommendedName>
</protein>
<dbReference type="OrthoDB" id="1488710at2"/>
<keyword evidence="4" id="KW-1185">Reference proteome</keyword>
<sequence length="302" mass="32076">MTSTVWSTTALLAQAPTISDLRLTAEAASRIASVDKNLSFTLKVINEGKTAATNVRVRCQLPDQLQFITSESLDYIQGILLTSIPSLDIGQQKTLEFTARPKQPGAYRLASEIIRADQLDQDSRPNTSIKDGEDDVAWVDFRTVENSSSVFSTTVSPNAPLQPALVSNQPFTDPNKADLSLQLVVSSLAPTLNTPVSVSLLVKNSGAQIAQTIQIGCALPAGLSFVNSATMTLVGSTVRGTIASILPGEQAVLIFTMTATTTGNKTLQAQIEAASPLDPDSTPNNGFTNGEDDTSMLTLRVH</sequence>
<evidence type="ECO:0000313" key="3">
    <source>
        <dbReference type="EMBL" id="RAI75047.1"/>
    </source>
</evidence>
<dbReference type="Pfam" id="PF01345">
    <property type="entry name" value="DUF11"/>
    <property type="match status" value="2"/>
</dbReference>
<dbReference type="InterPro" id="IPR047589">
    <property type="entry name" value="DUF11_rpt"/>
</dbReference>
<dbReference type="Proteomes" id="UP000249016">
    <property type="component" value="Unassembled WGS sequence"/>
</dbReference>
<dbReference type="EMBL" id="QLII01000001">
    <property type="protein sequence ID" value="RAI75047.1"/>
    <property type="molecule type" value="Genomic_DNA"/>
</dbReference>
<dbReference type="InterPro" id="IPR051172">
    <property type="entry name" value="Chlamydia_OmcB"/>
</dbReference>
<accession>A0A327NIS2</accession>
<dbReference type="PANTHER" id="PTHR34819">
    <property type="entry name" value="LARGE CYSTEINE-RICH PERIPLASMIC PROTEIN OMCB"/>
    <property type="match status" value="1"/>
</dbReference>
<evidence type="ECO:0000313" key="4">
    <source>
        <dbReference type="Proteomes" id="UP000249016"/>
    </source>
</evidence>
<feature type="domain" description="DUF11" evidence="2">
    <location>
        <begin position="20"/>
        <end position="128"/>
    </location>
</feature>
<dbReference type="Gene3D" id="2.60.40.10">
    <property type="entry name" value="Immunoglobulins"/>
    <property type="match status" value="2"/>
</dbReference>
<comment type="caution">
    <text evidence="3">The sequence shown here is derived from an EMBL/GenBank/DDBJ whole genome shotgun (WGS) entry which is preliminary data.</text>
</comment>
<dbReference type="InterPro" id="IPR001434">
    <property type="entry name" value="OmcB-like_DUF11"/>
</dbReference>
<evidence type="ECO:0000256" key="1">
    <source>
        <dbReference type="SAM" id="MobiDB-lite"/>
    </source>
</evidence>
<feature type="domain" description="DUF11" evidence="2">
    <location>
        <begin position="178"/>
        <end position="285"/>
    </location>
</feature>
<organism evidence="3 4">
    <name type="scientific">Spirosoma telluris</name>
    <dbReference type="NCBI Taxonomy" id="2183553"/>
    <lineage>
        <taxon>Bacteria</taxon>
        <taxon>Pseudomonadati</taxon>
        <taxon>Bacteroidota</taxon>
        <taxon>Cytophagia</taxon>
        <taxon>Cytophagales</taxon>
        <taxon>Cytophagaceae</taxon>
        <taxon>Spirosoma</taxon>
    </lineage>
</organism>
<proteinExistence type="predicted"/>
<feature type="region of interest" description="Disordered" evidence="1">
    <location>
        <begin position="274"/>
        <end position="302"/>
    </location>
</feature>
<dbReference type="PANTHER" id="PTHR34819:SF3">
    <property type="entry name" value="CELL SURFACE PROTEIN"/>
    <property type="match status" value="1"/>
</dbReference>
<gene>
    <name evidence="3" type="ORF">HMF3257_13945</name>
</gene>
<dbReference type="NCBIfam" id="TIGR01451">
    <property type="entry name" value="B_ant_repeat"/>
    <property type="match status" value="1"/>
</dbReference>
<dbReference type="RefSeq" id="WP_111342993.1">
    <property type="nucleotide sequence ID" value="NZ_QLII01000001.1"/>
</dbReference>
<dbReference type="AlphaFoldDB" id="A0A327NIS2"/>
<name>A0A327NIS2_9BACT</name>